<feature type="transmembrane region" description="Helical" evidence="1">
    <location>
        <begin position="218"/>
        <end position="235"/>
    </location>
</feature>
<dbReference type="EMBL" id="CAJJDM010000123">
    <property type="protein sequence ID" value="CAD8103246.1"/>
    <property type="molecule type" value="Genomic_DNA"/>
</dbReference>
<protein>
    <recommendedName>
        <fullName evidence="4">Transmembrane protein</fullName>
    </recommendedName>
</protein>
<comment type="caution">
    <text evidence="2">The sequence shown here is derived from an EMBL/GenBank/DDBJ whole genome shotgun (WGS) entry which is preliminary data.</text>
</comment>
<feature type="transmembrane region" description="Helical" evidence="1">
    <location>
        <begin position="982"/>
        <end position="1009"/>
    </location>
</feature>
<feature type="transmembrane region" description="Helical" evidence="1">
    <location>
        <begin position="1305"/>
        <end position="1327"/>
    </location>
</feature>
<keyword evidence="3" id="KW-1185">Reference proteome</keyword>
<evidence type="ECO:0000313" key="2">
    <source>
        <dbReference type="EMBL" id="CAD8103246.1"/>
    </source>
</evidence>
<feature type="transmembrane region" description="Helical" evidence="1">
    <location>
        <begin position="135"/>
        <end position="155"/>
    </location>
</feature>
<dbReference type="PANTHER" id="PTHR31600">
    <property type="entry name" value="TINY MACROCYSTS PROTEIN B-RELATED"/>
    <property type="match status" value="1"/>
</dbReference>
<accession>A0A8S1PJE3</accession>
<name>A0A8S1PJE3_PARPR</name>
<dbReference type="PANTHER" id="PTHR31600:SF2">
    <property type="entry name" value="GAMETE ENRICHED GENE 10 PROTEIN-RELATED"/>
    <property type="match status" value="1"/>
</dbReference>
<feature type="transmembrane region" description="Helical" evidence="1">
    <location>
        <begin position="94"/>
        <end position="115"/>
    </location>
</feature>
<evidence type="ECO:0000313" key="3">
    <source>
        <dbReference type="Proteomes" id="UP000688137"/>
    </source>
</evidence>
<evidence type="ECO:0000256" key="1">
    <source>
        <dbReference type="SAM" id="Phobius"/>
    </source>
</evidence>
<dbReference type="InterPro" id="IPR052994">
    <property type="entry name" value="Tiny_macrocysts_regulators"/>
</dbReference>
<dbReference type="OMA" id="NCCKIVI"/>
<keyword evidence="1" id="KW-0472">Membrane</keyword>
<gene>
    <name evidence="2" type="ORF">PPRIM_AZ9-3.1.T1200108</name>
</gene>
<feature type="transmembrane region" description="Helical" evidence="1">
    <location>
        <begin position="176"/>
        <end position="198"/>
    </location>
</feature>
<feature type="transmembrane region" description="Helical" evidence="1">
    <location>
        <begin position="298"/>
        <end position="315"/>
    </location>
</feature>
<organism evidence="2 3">
    <name type="scientific">Paramecium primaurelia</name>
    <dbReference type="NCBI Taxonomy" id="5886"/>
    <lineage>
        <taxon>Eukaryota</taxon>
        <taxon>Sar</taxon>
        <taxon>Alveolata</taxon>
        <taxon>Ciliophora</taxon>
        <taxon>Intramacronucleata</taxon>
        <taxon>Oligohymenophorea</taxon>
        <taxon>Peniculida</taxon>
        <taxon>Parameciidae</taxon>
        <taxon>Paramecium</taxon>
    </lineage>
</organism>
<dbReference type="Proteomes" id="UP000688137">
    <property type="component" value="Unassembled WGS sequence"/>
</dbReference>
<reference evidence="2" key="1">
    <citation type="submission" date="2021-01" db="EMBL/GenBank/DDBJ databases">
        <authorList>
            <consortium name="Genoscope - CEA"/>
            <person name="William W."/>
        </authorList>
    </citation>
    <scope>NUCLEOTIDE SEQUENCE</scope>
</reference>
<feature type="transmembrane region" description="Helical" evidence="1">
    <location>
        <begin position="269"/>
        <end position="292"/>
    </location>
</feature>
<keyword evidence="1" id="KW-1133">Transmembrane helix</keyword>
<feature type="transmembrane region" description="Helical" evidence="1">
    <location>
        <begin position="1540"/>
        <end position="1562"/>
    </location>
</feature>
<feature type="transmembrane region" description="Helical" evidence="1">
    <location>
        <begin position="1183"/>
        <end position="1206"/>
    </location>
</feature>
<evidence type="ECO:0008006" key="4">
    <source>
        <dbReference type="Google" id="ProtNLM"/>
    </source>
</evidence>
<proteinExistence type="predicted"/>
<keyword evidence="1" id="KW-0812">Transmembrane</keyword>
<sequence>MEMSKIKKTMMKVKKRTIQALLYISEDGFDLAKSPFFNCCKIVIYFLQLEGYVFSQFETKHLNLSENIYLANYTQLSPLTFLLLQIGNDVLTSFFFYFIFCLHVIVYLTLIKMSLDSDIAKPNYIKKVLNLFFINYQWIFVTPFQEISVGVMVCGKTAFIKENQFSPDCASEKNKLFYVFGVLGTLFVSLSGFSISYFFRNYQFYEKTFSRSFSYTNVFRIMLHQLVIILYYINFPGIDYAKHAFQQLLGISLIYDILMNQPFGYSFEANFYSSATFTHQYFLILTSIWIFSPGLEDYFLFYTFLLIAPLFIILSNQFQKRDQIKICNSFQLTIYNNRADKYLEEIYRTAEESDTSIESKILFIQILNHHIQLCIDNECSCMLNVQNFFQNNSVDYKQLNLWTTYVFEKCLQLALLNRDYEFYEHLALKYVTFLAKYKNNPINAYTILQQIMNNQQSQNLNIKGRQVQSSSFYFLNIQFILQKRNRAQFQNQNIHHSEQILQLLKGHSIIENIGTLLQQEIRSLALIKQQFWEDYYNNKIQSFQQLLEQLNKIQNSIHTVNTLVKMLRSKNIKKKQMIFDCVSILNLELLFKICSTNNILEIYEIQHQIQQILFLEQQELESFLNFHFQNQQSIGLVSNITLKRRGELWKPNQALLEQYFNVNFQISHLNQLMPPFIADIHDGIIENFIRKGYSYKMEQTSLIFSIYGDGLIQPLQFTLGYFFPKFSSDFEFYLMAFFKKIESNQRAGNTEKSNIGYIYFDINLNILGVNEVVYNKVFNQQSLDLNKLELCYIIPSIIDSLISQYHFMIERQISELVDNDIIMQKQQETFYVPKDLRRIYQINQNCNLKNRLSQLEDIQEDIQKANPFGDLKQYQISYQLFSKIIYYQKGNLLTNKEFFFLKVQFLEEQENKVDLKDYKDSKLNNQPQNILNTPNGSSISSQSIENAILELGSQRSKSSNQSLLQQSNQFHNQLLNNKNKNITLLFILINLIFAIFFLATFIIISFIILSKFQIANYCISTQTHVLRETSSLASVVNAFNNEQLCKTIPLSKITLQFDSQNTFISSDENLLLQQQLISYLTHQITLIIQERNFQMETQEQLQLIYVNELIASRNIQSLQNFLILRQIILTSIQNNNINRNIKDLSTIIINYPTHIRYLNEEIINCFMEFDNQLNSSTNTSNQVIISLYVLLFIIFVLQLLVINKLFRQRKLILKLFTRTDYKEALLESEKFGVIQNTLRNLENIWLSKNISVVLHSINQKSLKDDDDQGYQQKQSDRGKSLKTEKLDNFDNAKFKISISHQLSNLLSLLIIIGITVFTFVYIISFHVQIVNSSQNLDQYSYFSQILQKFYYDYLNSYSNCQYQMMLQTYKYQKDAEILQLIYKQNQTQQDKLSKDLDHLNTNEFSTILLASNQTDIQNILLMKDTDLELFFQGYLCQVDESICQIENRDIDYQSQLMSYYNRSEHQLLLQQGQVFYQNSQLYNLNDSDIIIDKIKEIMTSSDYFLNNIWGFDIINQRISNSIIYLTERMTNNVQQSGNSMFLFALILGVFYFFLTLIALLLFGKYSKKQNQIIRHYLIQIPFTTILKKNIYQQLKFID</sequence>